<feature type="transmembrane region" description="Helical" evidence="8">
    <location>
        <begin position="125"/>
        <end position="142"/>
    </location>
</feature>
<dbReference type="GO" id="GO:0005886">
    <property type="term" value="C:plasma membrane"/>
    <property type="evidence" value="ECO:0007669"/>
    <property type="project" value="UniProtKB-SubCell"/>
</dbReference>
<keyword evidence="4" id="KW-1003">Cell membrane</keyword>
<dbReference type="GeneID" id="89521895"/>
<dbReference type="PANTHER" id="PTHR22911:SF137">
    <property type="entry name" value="SOLUTE CARRIER FAMILY 35 MEMBER G2-RELATED"/>
    <property type="match status" value="1"/>
</dbReference>
<dbReference type="RefSeq" id="WP_119311564.1">
    <property type="nucleotide sequence ID" value="NZ_CP034413.3"/>
</dbReference>
<evidence type="ECO:0000259" key="9">
    <source>
        <dbReference type="Pfam" id="PF00892"/>
    </source>
</evidence>
<feature type="transmembrane region" description="Helical" evidence="8">
    <location>
        <begin position="148"/>
        <end position="164"/>
    </location>
</feature>
<feature type="transmembrane region" description="Helical" evidence="8">
    <location>
        <begin position="7"/>
        <end position="26"/>
    </location>
</feature>
<evidence type="ECO:0000313" key="10">
    <source>
        <dbReference type="EMBL" id="QCI58795.1"/>
    </source>
</evidence>
<dbReference type="InterPro" id="IPR004626">
    <property type="entry name" value="RarD"/>
</dbReference>
<keyword evidence="5 8" id="KW-0812">Transmembrane</keyword>
<dbReference type="KEGG" id="obj:EIO64_05815"/>
<dbReference type="Gene3D" id="1.10.3730.20">
    <property type="match status" value="1"/>
</dbReference>
<gene>
    <name evidence="10" type="primary">rarD</name>
    <name evidence="10" type="ORF">EIO64_05815</name>
</gene>
<protein>
    <submittedName>
        <fullName evidence="10">EamA family transporter RarD</fullName>
    </submittedName>
</protein>
<feature type="transmembrane region" description="Helical" evidence="8">
    <location>
        <begin position="72"/>
        <end position="89"/>
    </location>
</feature>
<comment type="similarity">
    <text evidence="2">Belongs to the EamA transporter family.</text>
</comment>
<dbReference type="InterPro" id="IPR037185">
    <property type="entry name" value="EmrE-like"/>
</dbReference>
<dbReference type="NCBIfam" id="TIGR00688">
    <property type="entry name" value="rarD"/>
    <property type="match status" value="1"/>
</dbReference>
<evidence type="ECO:0000256" key="5">
    <source>
        <dbReference type="ARBA" id="ARBA00022692"/>
    </source>
</evidence>
<name>A0A4D7AN27_9FIRM</name>
<dbReference type="InterPro" id="IPR000620">
    <property type="entry name" value="EamA_dom"/>
</dbReference>
<evidence type="ECO:0000256" key="1">
    <source>
        <dbReference type="ARBA" id="ARBA00004651"/>
    </source>
</evidence>
<organism evidence="10 11">
    <name type="scientific">Dysosmobacter welbionis</name>
    <dbReference type="NCBI Taxonomy" id="2093857"/>
    <lineage>
        <taxon>Bacteria</taxon>
        <taxon>Bacillati</taxon>
        <taxon>Bacillota</taxon>
        <taxon>Clostridia</taxon>
        <taxon>Eubacteriales</taxon>
        <taxon>Oscillospiraceae</taxon>
        <taxon>Dysosmobacter</taxon>
    </lineage>
</organism>
<sequence>MKNKGPLYVLTCYVIWGLLPIFWKLLAQVDSLYVLASRIVWSMVLTGGILLLRRDRLAGVRAAFRDRREWGLLAAAGCVVCVNWGVYIWAVANGHMIDSSLAYYMNPILAILLGTVLFRERLTKLQWLAVAVTFAGLVITVIRYRQIPWIALVIGGSFAVYGALKKQVRSDAAVSTFVETLTLAPFALVLIFWMEAHGTGAAGVLSGWQWLLLPVSGVVTTVPLMFFAAGMKTTPMTLSGILMYINPTMQLLLSVALYGEAFTATHAILFGFVWTGLILYLISGARENRRHREEEKPCV</sequence>
<dbReference type="Pfam" id="PF00892">
    <property type="entry name" value="EamA"/>
    <property type="match status" value="2"/>
</dbReference>
<keyword evidence="3" id="KW-0813">Transport</keyword>
<proteinExistence type="inferred from homology"/>
<keyword evidence="11" id="KW-1185">Reference proteome</keyword>
<feature type="transmembrane region" description="Helical" evidence="8">
    <location>
        <begin position="241"/>
        <end position="258"/>
    </location>
</feature>
<evidence type="ECO:0000256" key="7">
    <source>
        <dbReference type="ARBA" id="ARBA00023136"/>
    </source>
</evidence>
<feature type="transmembrane region" description="Helical" evidence="8">
    <location>
        <begin position="101"/>
        <end position="118"/>
    </location>
</feature>
<dbReference type="SUPFAM" id="SSF103481">
    <property type="entry name" value="Multidrug resistance efflux transporter EmrE"/>
    <property type="match status" value="2"/>
</dbReference>
<reference evidence="11" key="1">
    <citation type="submission" date="2018-12" db="EMBL/GenBank/DDBJ databases">
        <title>Dusodibacter welbiota gen. nov., sp. nov., isolated from human faeces and emended description of the Oscillibacter genus.</title>
        <authorList>
            <person name="Le Roy T."/>
            <person name="Van der Smissen P."/>
            <person name="Delzenne N."/>
            <person name="Muccioli G."/>
            <person name="Collet J.F."/>
            <person name="Cani P.D."/>
        </authorList>
    </citation>
    <scope>NUCLEOTIDE SEQUENCE [LARGE SCALE GENOMIC DNA]</scope>
    <source>
        <strain evidence="11">J115</strain>
    </source>
</reference>
<feature type="transmembrane region" description="Helical" evidence="8">
    <location>
        <begin position="32"/>
        <end position="52"/>
    </location>
</feature>
<evidence type="ECO:0000256" key="4">
    <source>
        <dbReference type="ARBA" id="ARBA00022475"/>
    </source>
</evidence>
<accession>A0A4D7AN27</accession>
<dbReference type="PANTHER" id="PTHR22911">
    <property type="entry name" value="ACYL-MALONYL CONDENSING ENZYME-RELATED"/>
    <property type="match status" value="1"/>
</dbReference>
<evidence type="ECO:0000256" key="8">
    <source>
        <dbReference type="SAM" id="Phobius"/>
    </source>
</evidence>
<dbReference type="Proteomes" id="UP000298642">
    <property type="component" value="Chromosome"/>
</dbReference>
<keyword evidence="6 8" id="KW-1133">Transmembrane helix</keyword>
<keyword evidence="7 8" id="KW-0472">Membrane</keyword>
<evidence type="ECO:0000256" key="6">
    <source>
        <dbReference type="ARBA" id="ARBA00022989"/>
    </source>
</evidence>
<evidence type="ECO:0000256" key="3">
    <source>
        <dbReference type="ARBA" id="ARBA00022448"/>
    </source>
</evidence>
<feature type="transmembrane region" description="Helical" evidence="8">
    <location>
        <begin position="264"/>
        <end position="282"/>
    </location>
</feature>
<evidence type="ECO:0000313" key="11">
    <source>
        <dbReference type="Proteomes" id="UP000298642"/>
    </source>
</evidence>
<feature type="domain" description="EamA" evidence="9">
    <location>
        <begin position="151"/>
        <end position="281"/>
    </location>
</feature>
<dbReference type="AlphaFoldDB" id="A0A4D7AN27"/>
<feature type="transmembrane region" description="Helical" evidence="8">
    <location>
        <begin position="208"/>
        <end position="229"/>
    </location>
</feature>
<comment type="subcellular location">
    <subcellularLocation>
        <location evidence="1">Cell membrane</location>
        <topology evidence="1">Multi-pass membrane protein</topology>
    </subcellularLocation>
</comment>
<evidence type="ECO:0000256" key="2">
    <source>
        <dbReference type="ARBA" id="ARBA00007362"/>
    </source>
</evidence>
<dbReference type="EMBL" id="CP034413">
    <property type="protein sequence ID" value="QCI58795.1"/>
    <property type="molecule type" value="Genomic_DNA"/>
</dbReference>
<feature type="domain" description="EamA" evidence="9">
    <location>
        <begin position="4"/>
        <end position="141"/>
    </location>
</feature>
<feature type="transmembrane region" description="Helical" evidence="8">
    <location>
        <begin position="176"/>
        <end position="196"/>
    </location>
</feature>